<keyword evidence="1" id="KW-0812">Transmembrane</keyword>
<dbReference type="InterPro" id="IPR045708">
    <property type="entry name" value="DUF6064"/>
</dbReference>
<dbReference type="Pfam" id="PF19540">
    <property type="entry name" value="DUF6064"/>
    <property type="match status" value="1"/>
</dbReference>
<evidence type="ECO:0008006" key="4">
    <source>
        <dbReference type="Google" id="ProtNLM"/>
    </source>
</evidence>
<dbReference type="EMBL" id="PHIG01000004">
    <property type="protein sequence ID" value="PJK31568.1"/>
    <property type="molecule type" value="Genomic_DNA"/>
</dbReference>
<feature type="transmembrane region" description="Helical" evidence="1">
    <location>
        <begin position="118"/>
        <end position="138"/>
    </location>
</feature>
<keyword evidence="3" id="KW-1185">Reference proteome</keyword>
<evidence type="ECO:0000313" key="3">
    <source>
        <dbReference type="Proteomes" id="UP000229498"/>
    </source>
</evidence>
<keyword evidence="1" id="KW-0472">Membrane</keyword>
<evidence type="ECO:0000256" key="1">
    <source>
        <dbReference type="SAM" id="Phobius"/>
    </source>
</evidence>
<feature type="transmembrane region" description="Helical" evidence="1">
    <location>
        <begin position="30"/>
        <end position="51"/>
    </location>
</feature>
<evidence type="ECO:0000313" key="2">
    <source>
        <dbReference type="EMBL" id="PJK31568.1"/>
    </source>
</evidence>
<feature type="transmembrane region" description="Helical" evidence="1">
    <location>
        <begin position="196"/>
        <end position="215"/>
    </location>
</feature>
<sequence>MADWSTYSLRDFLMFSAEVYWRLFELANRALWPLPAVTLALGLAAIVLLLWPGPRRRALVLAVMAAAWLWVGWRFVWLSYAPINWAMEYVAPLFALQGLLLAAAALRPWRREYRGGAVLGRGLLVYAVALHPLTAVIAGRPIAGAEIVGVAPDPTAMATLGIVVLVAPLRWVVLLAPLPLLWCAGSALTLHAMDGAWQAAIPALAAVTGLAALVLRR</sequence>
<name>A0A2M9G770_9PROT</name>
<dbReference type="RefSeq" id="WP_109794394.1">
    <property type="nucleotide sequence ID" value="NZ_PHIG01000004.1"/>
</dbReference>
<proteinExistence type="predicted"/>
<feature type="transmembrane region" description="Helical" evidence="1">
    <location>
        <begin position="158"/>
        <end position="184"/>
    </location>
</feature>
<protein>
    <recommendedName>
        <fullName evidence="4">MFS transporter permease</fullName>
    </recommendedName>
</protein>
<accession>A0A2M9G770</accession>
<gene>
    <name evidence="2" type="ORF">CVT23_00480</name>
</gene>
<dbReference type="OrthoDB" id="581693at2"/>
<keyword evidence="1" id="KW-1133">Transmembrane helix</keyword>
<feature type="transmembrane region" description="Helical" evidence="1">
    <location>
        <begin position="58"/>
        <end position="77"/>
    </location>
</feature>
<dbReference type="AlphaFoldDB" id="A0A2M9G770"/>
<feature type="transmembrane region" description="Helical" evidence="1">
    <location>
        <begin position="89"/>
        <end position="106"/>
    </location>
</feature>
<comment type="caution">
    <text evidence="2">The sequence shown here is derived from an EMBL/GenBank/DDBJ whole genome shotgun (WGS) entry which is preliminary data.</text>
</comment>
<dbReference type="Proteomes" id="UP000229498">
    <property type="component" value="Unassembled WGS sequence"/>
</dbReference>
<organism evidence="2 3">
    <name type="scientific">Minwuia thermotolerans</name>
    <dbReference type="NCBI Taxonomy" id="2056226"/>
    <lineage>
        <taxon>Bacteria</taxon>
        <taxon>Pseudomonadati</taxon>
        <taxon>Pseudomonadota</taxon>
        <taxon>Alphaproteobacteria</taxon>
        <taxon>Minwuiales</taxon>
        <taxon>Minwuiaceae</taxon>
        <taxon>Minwuia</taxon>
    </lineage>
</organism>
<reference evidence="2 3" key="1">
    <citation type="submission" date="2017-11" db="EMBL/GenBank/DDBJ databases">
        <title>Draft genome sequence of Rhizobiales bacterium SY3-13.</title>
        <authorList>
            <person name="Sun C."/>
        </authorList>
    </citation>
    <scope>NUCLEOTIDE SEQUENCE [LARGE SCALE GENOMIC DNA]</scope>
    <source>
        <strain evidence="2 3">SY3-13</strain>
    </source>
</reference>